<reference evidence="2" key="1">
    <citation type="journal article" date="2019" name="Int. J. Syst. Evol. Microbiol.">
        <title>The Global Catalogue of Microorganisms (GCM) 10K type strain sequencing project: providing services to taxonomists for standard genome sequencing and annotation.</title>
        <authorList>
            <consortium name="The Broad Institute Genomics Platform"/>
            <consortium name="The Broad Institute Genome Sequencing Center for Infectious Disease"/>
            <person name="Wu L."/>
            <person name="Ma J."/>
        </authorList>
    </citation>
    <scope>NUCLEOTIDE SEQUENCE [LARGE SCALE GENOMIC DNA]</scope>
    <source>
        <strain evidence="2">CGMCC 1.15180</strain>
    </source>
</reference>
<dbReference type="Proteomes" id="UP001597361">
    <property type="component" value="Unassembled WGS sequence"/>
</dbReference>
<organism evidence="1 2">
    <name type="scientific">Belliella marina</name>
    <dbReference type="NCBI Taxonomy" id="1644146"/>
    <lineage>
        <taxon>Bacteria</taxon>
        <taxon>Pseudomonadati</taxon>
        <taxon>Bacteroidota</taxon>
        <taxon>Cytophagia</taxon>
        <taxon>Cytophagales</taxon>
        <taxon>Cyclobacteriaceae</taxon>
        <taxon>Belliella</taxon>
    </lineage>
</organism>
<dbReference type="InterPro" id="IPR032627">
    <property type="entry name" value="DUF4876"/>
</dbReference>
<keyword evidence="2" id="KW-1185">Reference proteome</keyword>
<dbReference type="Pfam" id="PF16215">
    <property type="entry name" value="DUF4876"/>
    <property type="match status" value="1"/>
</dbReference>
<evidence type="ECO:0000313" key="1">
    <source>
        <dbReference type="EMBL" id="MFD2034573.1"/>
    </source>
</evidence>
<proteinExistence type="predicted"/>
<sequence>MKNLHKSMLGLAVLVAILFQFSCNPDEGPRIRPFDLTVMIGFPDDYSATEAAGAKVTIKELASGSVQEQTASADGRVDFTQLVPGAYELSANLQLTAEQAEEIVGISVPLNLNYLDNNLMLTAEVAEQGPLEIQLSGSASGGLIIKQLYYSGSKTPEGSNYFFDQFYEIYNNSDEAIALDGLLISNVYGPSGLINPNTAPSPFADDQDNVYISTAWRFPGSGEENILQPYTGVLIAQQGINHQEENANPSSPVNLSNADFELFVTGSTRDIDAPNVPNMVMVYHPFNATFSLVPVFGPGTILWKTEDFGALEQVSIPDTSPEFPRVVKVPKNLVIDAVEALRSETDGAFKRIPVSLDAGFSFVSNTYTGESIIRKSVVLDGHKVYQDSNNSSEDFILLDQPELP</sequence>
<protein>
    <submittedName>
        <fullName evidence="1">DUF4876 domain-containing protein</fullName>
    </submittedName>
</protein>
<name>A0ABW4VMT7_9BACT</name>
<comment type="caution">
    <text evidence="1">The sequence shown here is derived from an EMBL/GenBank/DDBJ whole genome shotgun (WGS) entry which is preliminary data.</text>
</comment>
<gene>
    <name evidence="1" type="ORF">ACFSKL_07225</name>
</gene>
<accession>A0ABW4VMT7</accession>
<dbReference type="RefSeq" id="WP_376884858.1">
    <property type="nucleotide sequence ID" value="NZ_JBHUHR010000021.1"/>
</dbReference>
<evidence type="ECO:0000313" key="2">
    <source>
        <dbReference type="Proteomes" id="UP001597361"/>
    </source>
</evidence>
<dbReference type="EMBL" id="JBHUHR010000021">
    <property type="protein sequence ID" value="MFD2034573.1"/>
    <property type="molecule type" value="Genomic_DNA"/>
</dbReference>